<evidence type="ECO:0000313" key="2">
    <source>
        <dbReference type="EMBL" id="KAL1838060.1"/>
    </source>
</evidence>
<keyword evidence="3" id="KW-1185">Reference proteome</keyword>
<accession>A0ABR3V8V9</accession>
<comment type="caution">
    <text evidence="2">The sequence shown here is derived from an EMBL/GenBank/DDBJ whole genome shotgun (WGS) entry which is preliminary data.</text>
</comment>
<keyword evidence="1" id="KW-0472">Membrane</keyword>
<keyword evidence="1" id="KW-1133">Transmembrane helix</keyword>
<feature type="transmembrane region" description="Helical" evidence="1">
    <location>
        <begin position="75"/>
        <end position="96"/>
    </location>
</feature>
<proteinExistence type="predicted"/>
<feature type="transmembrane region" description="Helical" evidence="1">
    <location>
        <begin position="40"/>
        <end position="63"/>
    </location>
</feature>
<keyword evidence="1" id="KW-0812">Transmembrane</keyword>
<reference evidence="2 3" key="1">
    <citation type="journal article" date="2024" name="Commun. Biol.">
        <title>Comparative genomic analysis of thermophilic fungi reveals convergent evolutionary adaptations and gene losses.</title>
        <authorList>
            <person name="Steindorff A.S."/>
            <person name="Aguilar-Pontes M.V."/>
            <person name="Robinson A.J."/>
            <person name="Andreopoulos B."/>
            <person name="LaButti K."/>
            <person name="Kuo A."/>
            <person name="Mondo S."/>
            <person name="Riley R."/>
            <person name="Otillar R."/>
            <person name="Haridas S."/>
            <person name="Lipzen A."/>
            <person name="Grimwood J."/>
            <person name="Schmutz J."/>
            <person name="Clum A."/>
            <person name="Reid I.D."/>
            <person name="Moisan M.C."/>
            <person name="Butler G."/>
            <person name="Nguyen T.T.M."/>
            <person name="Dewar K."/>
            <person name="Conant G."/>
            <person name="Drula E."/>
            <person name="Henrissat B."/>
            <person name="Hansel C."/>
            <person name="Singer S."/>
            <person name="Hutchinson M.I."/>
            <person name="de Vries R.P."/>
            <person name="Natvig D.O."/>
            <person name="Powell A.J."/>
            <person name="Tsang A."/>
            <person name="Grigoriev I.V."/>
        </authorList>
    </citation>
    <scope>NUCLEOTIDE SEQUENCE [LARGE SCALE GENOMIC DNA]</scope>
    <source>
        <strain evidence="2 3">CBS 620.91</strain>
    </source>
</reference>
<dbReference type="Proteomes" id="UP001583172">
    <property type="component" value="Unassembled WGS sequence"/>
</dbReference>
<evidence type="ECO:0000313" key="3">
    <source>
        <dbReference type="Proteomes" id="UP001583172"/>
    </source>
</evidence>
<gene>
    <name evidence="2" type="ORF">VTJ49DRAFT_3108</name>
</gene>
<protein>
    <submittedName>
        <fullName evidence="2">Uncharacterized protein</fullName>
    </submittedName>
</protein>
<sequence>MAIHTSTTTTVTMGNNLSLEEPFADTSGAELADFDVFNDIVMAIAWAGSLYAIGMIWCTVGLLRRWNSDRDLNLISVAAAILISTGWPVVLIYYAMSGGMEN</sequence>
<organism evidence="2 3">
    <name type="scientific">Humicola insolens</name>
    <name type="common">Soft-rot fungus</name>
    <dbReference type="NCBI Taxonomy" id="85995"/>
    <lineage>
        <taxon>Eukaryota</taxon>
        <taxon>Fungi</taxon>
        <taxon>Dikarya</taxon>
        <taxon>Ascomycota</taxon>
        <taxon>Pezizomycotina</taxon>
        <taxon>Sordariomycetes</taxon>
        <taxon>Sordariomycetidae</taxon>
        <taxon>Sordariales</taxon>
        <taxon>Chaetomiaceae</taxon>
        <taxon>Mycothermus</taxon>
    </lineage>
</organism>
<name>A0ABR3V8V9_HUMIN</name>
<evidence type="ECO:0000256" key="1">
    <source>
        <dbReference type="SAM" id="Phobius"/>
    </source>
</evidence>
<dbReference type="EMBL" id="JAZGSY010000241">
    <property type="protein sequence ID" value="KAL1838060.1"/>
    <property type="molecule type" value="Genomic_DNA"/>
</dbReference>